<gene>
    <name evidence="2" type="ORF">ST47_g714</name>
</gene>
<comment type="caution">
    <text evidence="2">The sequence shown here is derived from an EMBL/GenBank/DDBJ whole genome shotgun (WGS) entry which is preliminary data.</text>
</comment>
<evidence type="ECO:0000256" key="1">
    <source>
        <dbReference type="SAM" id="MobiDB-lite"/>
    </source>
</evidence>
<sequence>MSSDQRQSEHGLEASSNSSHGFSTHPMAEELVSWFTQNRGWLSPDVQIVYNDSQGHHMRALRPTTPEVVTCPLELTLSVLNLDPEQREVLPITSPLQQCRGKLPDHTLAYLLLIEQRSKGKESPWWNYIACLPGPESMSTPLWFDEDDVVFLAGTSLAPAAKERKADMHQQWEYALSILKDVGVAWADEVDFKSLLWAATIFTSRAFISTHILPEIDTVPILFPVVDILNHSVTAKVEWDFKPRQSFTLRCLESSHFREGEELFNNYAPKQNDELLLGYGFCLENNPIEQFALKLAFQPELQQYATHMGLLDPSSVPFGMDKTFLSTDPNKEQHFLRAKGHPFGRYDNRVPFFQGIPPYIVHFFFIQTLLSTETALDEVNVERPQERITVGVLVLLHQALTQRSSTLPLTLNAEPANTKQRFAKSYRDGQARIIHAVRLELQSAIDALRVAPHATLPQRSSLLTLSNGLTALHAEYPDAASRFAQGTQKHNLRDPQDARLTWTLLLITFAALILTNADNASGLNATLLTRLTAAHPLPRLEDGIEDAQTYAFLDEHLGDFLALDGSHAQSQREAHPLGPSDVLDDLGLRFVRHRAGPAFVDGPTENLGVRLLMWGMRVAHADVLAGAGAGGGVDVCLFVREQEGEGEWMDGGVRGA</sequence>
<dbReference type="PANTHER" id="PTHR13271">
    <property type="entry name" value="UNCHARACTERIZED PUTATIVE METHYLTRANSFERASE"/>
    <property type="match status" value="1"/>
</dbReference>
<feature type="compositionally biased region" description="Basic and acidic residues" evidence="1">
    <location>
        <begin position="1"/>
        <end position="12"/>
    </location>
</feature>
<reference evidence="2 3" key="1">
    <citation type="journal article" date="2016" name="Sci. Rep.">
        <title>Draft genome sequencing and secretome analysis of fungal phytopathogen Ascochyta rabiei provides insight into the necrotrophic effector repertoire.</title>
        <authorList>
            <person name="Verma S."/>
            <person name="Gazara R.K."/>
            <person name="Nizam S."/>
            <person name="Parween S."/>
            <person name="Chattopadhyay D."/>
            <person name="Verma P.K."/>
        </authorList>
    </citation>
    <scope>NUCLEOTIDE SEQUENCE [LARGE SCALE GENOMIC DNA]</scope>
    <source>
        <strain evidence="2 3">ArDII</strain>
    </source>
</reference>
<dbReference type="Gene3D" id="3.90.1410.10">
    <property type="entry name" value="set domain protein methyltransferase, domain 1"/>
    <property type="match status" value="1"/>
</dbReference>
<dbReference type="PANTHER" id="PTHR13271:SF137">
    <property type="entry name" value="SET DOMAIN-CONTAINING PROTEIN"/>
    <property type="match status" value="1"/>
</dbReference>
<accession>A0A163LV78</accession>
<dbReference type="Proteomes" id="UP000076837">
    <property type="component" value="Unassembled WGS sequence"/>
</dbReference>
<dbReference type="InterPro" id="IPR050600">
    <property type="entry name" value="SETD3_SETD6_MTase"/>
</dbReference>
<feature type="region of interest" description="Disordered" evidence="1">
    <location>
        <begin position="1"/>
        <end position="23"/>
    </location>
</feature>
<dbReference type="InterPro" id="IPR046341">
    <property type="entry name" value="SET_dom_sf"/>
</dbReference>
<dbReference type="OrthoDB" id="42889at2759"/>
<dbReference type="EMBL" id="JYNV01000032">
    <property type="protein sequence ID" value="KZM28152.1"/>
    <property type="molecule type" value="Genomic_DNA"/>
</dbReference>
<evidence type="ECO:0000313" key="2">
    <source>
        <dbReference type="EMBL" id="KZM28152.1"/>
    </source>
</evidence>
<proteinExistence type="predicted"/>
<evidence type="ECO:0000313" key="3">
    <source>
        <dbReference type="Proteomes" id="UP000076837"/>
    </source>
</evidence>
<dbReference type="STRING" id="5454.A0A163LV78"/>
<name>A0A163LV78_DIDRA</name>
<dbReference type="GO" id="GO:0016279">
    <property type="term" value="F:protein-lysine N-methyltransferase activity"/>
    <property type="evidence" value="ECO:0007669"/>
    <property type="project" value="UniProtKB-ARBA"/>
</dbReference>
<dbReference type="SUPFAM" id="SSF82199">
    <property type="entry name" value="SET domain"/>
    <property type="match status" value="1"/>
</dbReference>
<organism evidence="2 3">
    <name type="scientific">Didymella rabiei</name>
    <name type="common">Chickpea ascochyta blight fungus</name>
    <name type="synonym">Mycosphaerella rabiei</name>
    <dbReference type="NCBI Taxonomy" id="5454"/>
    <lineage>
        <taxon>Eukaryota</taxon>
        <taxon>Fungi</taxon>
        <taxon>Dikarya</taxon>
        <taxon>Ascomycota</taxon>
        <taxon>Pezizomycotina</taxon>
        <taxon>Dothideomycetes</taxon>
        <taxon>Pleosporomycetidae</taxon>
        <taxon>Pleosporales</taxon>
        <taxon>Pleosporineae</taxon>
        <taxon>Didymellaceae</taxon>
        <taxon>Ascochyta</taxon>
    </lineage>
</organism>
<keyword evidence="3" id="KW-1185">Reference proteome</keyword>
<dbReference type="AlphaFoldDB" id="A0A163LV78"/>
<protein>
    <submittedName>
        <fullName evidence="2">Uncharacterized protein</fullName>
    </submittedName>
</protein>